<dbReference type="AlphaFoldDB" id="A0A0N4YE88"/>
<organism evidence="4">
    <name type="scientific">Nippostrongylus brasiliensis</name>
    <name type="common">Rat hookworm</name>
    <dbReference type="NCBI Taxonomy" id="27835"/>
    <lineage>
        <taxon>Eukaryota</taxon>
        <taxon>Metazoa</taxon>
        <taxon>Ecdysozoa</taxon>
        <taxon>Nematoda</taxon>
        <taxon>Chromadorea</taxon>
        <taxon>Rhabditida</taxon>
        <taxon>Rhabditina</taxon>
        <taxon>Rhabditomorpha</taxon>
        <taxon>Strongyloidea</taxon>
        <taxon>Heligmosomidae</taxon>
        <taxon>Nippostrongylus</taxon>
    </lineage>
</organism>
<accession>A0A0N4YE88</accession>
<proteinExistence type="predicted"/>
<sequence>MQRDPGTYDSQSAGTAVGVVKDLTRWMSPEDTQMFYTSLCNQVQPLVALEKLTLTPFRAHKRKKPGKPAPREGTREPCSVKRGVTRKHKKSAPSAFELP</sequence>
<dbReference type="EMBL" id="UYSL01021561">
    <property type="protein sequence ID" value="VDL78584.1"/>
    <property type="molecule type" value="Genomic_DNA"/>
</dbReference>
<evidence type="ECO:0000313" key="4">
    <source>
        <dbReference type="WBParaSite" id="NBR_0001498901-mRNA-1"/>
    </source>
</evidence>
<feature type="compositionally biased region" description="Basic and acidic residues" evidence="1">
    <location>
        <begin position="69"/>
        <end position="79"/>
    </location>
</feature>
<evidence type="ECO:0000256" key="1">
    <source>
        <dbReference type="SAM" id="MobiDB-lite"/>
    </source>
</evidence>
<reference evidence="2 3" key="2">
    <citation type="submission" date="2018-11" db="EMBL/GenBank/DDBJ databases">
        <authorList>
            <consortium name="Pathogen Informatics"/>
        </authorList>
    </citation>
    <scope>NUCLEOTIDE SEQUENCE [LARGE SCALE GENOMIC DNA]</scope>
</reference>
<feature type="region of interest" description="Disordered" evidence="1">
    <location>
        <begin position="58"/>
        <end position="99"/>
    </location>
</feature>
<evidence type="ECO:0000313" key="3">
    <source>
        <dbReference type="Proteomes" id="UP000271162"/>
    </source>
</evidence>
<evidence type="ECO:0000313" key="2">
    <source>
        <dbReference type="EMBL" id="VDL78584.1"/>
    </source>
</evidence>
<name>A0A0N4YE88_NIPBR</name>
<dbReference type="Proteomes" id="UP000271162">
    <property type="component" value="Unassembled WGS sequence"/>
</dbReference>
<dbReference type="WBParaSite" id="NBR_0001498901-mRNA-1">
    <property type="protein sequence ID" value="NBR_0001498901-mRNA-1"/>
    <property type="gene ID" value="NBR_0001498901"/>
</dbReference>
<reference evidence="4" key="1">
    <citation type="submission" date="2017-02" db="UniProtKB">
        <authorList>
            <consortium name="WormBaseParasite"/>
        </authorList>
    </citation>
    <scope>IDENTIFICATION</scope>
</reference>
<keyword evidence="3" id="KW-1185">Reference proteome</keyword>
<protein>
    <submittedName>
        <fullName evidence="4">40S ribosomal protein S15</fullName>
    </submittedName>
</protein>
<gene>
    <name evidence="2" type="ORF">NBR_LOCUS14990</name>
</gene>